<dbReference type="GO" id="GO:0006633">
    <property type="term" value="P:fatty acid biosynthetic process"/>
    <property type="evidence" value="ECO:0007669"/>
    <property type="project" value="UniProtKB-KW"/>
</dbReference>
<feature type="binding site" description="axial binding residue" evidence="14">
    <location>
        <position position="379"/>
    </location>
    <ligand>
        <name>heme b</name>
        <dbReference type="ChEBI" id="CHEBI:60344"/>
    </ligand>
    <ligandPart>
        <name>Fe</name>
        <dbReference type="ChEBI" id="CHEBI:18248"/>
    </ligandPart>
</feature>
<keyword evidence="12" id="KW-0443">Lipid metabolism</keyword>
<evidence type="ECO:0000256" key="5">
    <source>
        <dbReference type="ARBA" id="ARBA00022723"/>
    </source>
</evidence>
<dbReference type="InterPro" id="IPR019791">
    <property type="entry name" value="Haem_peroxidase_animal"/>
</dbReference>
<dbReference type="OrthoDB" id="823504at2759"/>
<comment type="cofactor">
    <cofactor evidence="1">
        <name>Ca(2+)</name>
        <dbReference type="ChEBI" id="CHEBI:29108"/>
    </cofactor>
</comment>
<evidence type="ECO:0000256" key="3">
    <source>
        <dbReference type="ARBA" id="ARBA00022559"/>
    </source>
</evidence>
<dbReference type="PANTHER" id="PTHR11903:SF11">
    <property type="entry name" value="ALPHA-DIOXYGENASE 1"/>
    <property type="match status" value="1"/>
</dbReference>
<keyword evidence="7" id="KW-0611">Plant defense</keyword>
<dbReference type="InterPro" id="IPR037120">
    <property type="entry name" value="Haem_peroxidase_sf_animal"/>
</dbReference>
<dbReference type="GO" id="GO:0004601">
    <property type="term" value="F:peroxidase activity"/>
    <property type="evidence" value="ECO:0007669"/>
    <property type="project" value="UniProtKB-KW"/>
</dbReference>
<dbReference type="GO" id="GO:0016702">
    <property type="term" value="F:oxidoreductase activity, acting on single donors with incorporation of molecular oxygen, incorporation of two atoms of oxygen"/>
    <property type="evidence" value="ECO:0007669"/>
    <property type="project" value="TreeGrafter"/>
</dbReference>
<keyword evidence="9" id="KW-0223">Dioxygenase</keyword>
<evidence type="ECO:0000256" key="4">
    <source>
        <dbReference type="ARBA" id="ARBA00022617"/>
    </source>
</evidence>
<dbReference type="GO" id="GO:0020037">
    <property type="term" value="F:heme binding"/>
    <property type="evidence" value="ECO:0007669"/>
    <property type="project" value="InterPro"/>
</dbReference>
<keyword evidence="11 14" id="KW-0408">Iron</keyword>
<dbReference type="PANTHER" id="PTHR11903">
    <property type="entry name" value="PROSTAGLANDIN G/H SYNTHASE"/>
    <property type="match status" value="1"/>
</dbReference>
<dbReference type="InterPro" id="IPR034815">
    <property type="entry name" value="A_dioxygenase"/>
</dbReference>
<keyword evidence="2" id="KW-0444">Lipid biosynthesis</keyword>
<keyword evidence="5 14" id="KW-0479">Metal-binding</keyword>
<protein>
    <recommendedName>
        <fullName evidence="17">Heme peroxidase</fullName>
    </recommendedName>
</protein>
<dbReference type="Gene3D" id="1.10.640.10">
    <property type="entry name" value="Haem peroxidase domain superfamily, animal type"/>
    <property type="match status" value="1"/>
</dbReference>
<evidence type="ECO:0000256" key="6">
    <source>
        <dbReference type="ARBA" id="ARBA00022767"/>
    </source>
</evidence>
<keyword evidence="3" id="KW-0575">Peroxidase</keyword>
<gene>
    <name evidence="15" type="ORF">AC578_1725</name>
</gene>
<dbReference type="SUPFAM" id="SSF48113">
    <property type="entry name" value="Heme-dependent peroxidases"/>
    <property type="match status" value="1"/>
</dbReference>
<accession>A0A139GZY4</accession>
<proteinExistence type="predicted"/>
<dbReference type="Proteomes" id="UP000070133">
    <property type="component" value="Unassembled WGS sequence"/>
</dbReference>
<dbReference type="GO" id="GO:0006952">
    <property type="term" value="P:defense response"/>
    <property type="evidence" value="ECO:0007669"/>
    <property type="project" value="UniProtKB-KW"/>
</dbReference>
<evidence type="ECO:0000256" key="8">
    <source>
        <dbReference type="ARBA" id="ARBA00022832"/>
    </source>
</evidence>
<keyword evidence="10" id="KW-0560">Oxidoreductase</keyword>
<dbReference type="GO" id="GO:0046872">
    <property type="term" value="F:metal ion binding"/>
    <property type="evidence" value="ECO:0007669"/>
    <property type="project" value="UniProtKB-KW"/>
</dbReference>
<comment type="caution">
    <text evidence="15">The sequence shown here is derived from an EMBL/GenBank/DDBJ whole genome shotgun (WGS) entry which is preliminary data.</text>
</comment>
<evidence type="ECO:0000256" key="2">
    <source>
        <dbReference type="ARBA" id="ARBA00022516"/>
    </source>
</evidence>
<evidence type="ECO:0000256" key="1">
    <source>
        <dbReference type="ARBA" id="ARBA00001913"/>
    </source>
</evidence>
<dbReference type="GO" id="GO:0006979">
    <property type="term" value="P:response to oxidative stress"/>
    <property type="evidence" value="ECO:0007669"/>
    <property type="project" value="InterPro"/>
</dbReference>
<evidence type="ECO:0000313" key="15">
    <source>
        <dbReference type="EMBL" id="KXS95767.1"/>
    </source>
</evidence>
<evidence type="ECO:0000256" key="7">
    <source>
        <dbReference type="ARBA" id="ARBA00022821"/>
    </source>
</evidence>
<reference evidence="15 16" key="1">
    <citation type="submission" date="2015-07" db="EMBL/GenBank/DDBJ databases">
        <title>Comparative genomics of the Sigatoka disease complex on banana suggests a link between parallel evolutionary changes in Pseudocercospora fijiensis and Pseudocercospora eumusae and increased virulence on the banana host.</title>
        <authorList>
            <person name="Chang T.-C."/>
            <person name="Salvucci A."/>
            <person name="Crous P.W."/>
            <person name="Stergiopoulos I."/>
        </authorList>
    </citation>
    <scope>NUCLEOTIDE SEQUENCE [LARGE SCALE GENOMIC DNA]</scope>
    <source>
        <strain evidence="15 16">CBS 114824</strain>
    </source>
</reference>
<evidence type="ECO:0000256" key="13">
    <source>
        <dbReference type="ARBA" id="ARBA00023160"/>
    </source>
</evidence>
<evidence type="ECO:0000256" key="14">
    <source>
        <dbReference type="PIRSR" id="PIRSR619791-2"/>
    </source>
</evidence>
<name>A0A139GZY4_9PEZI</name>
<dbReference type="CDD" id="cd09818">
    <property type="entry name" value="PIOX_like"/>
    <property type="match status" value="1"/>
</dbReference>
<dbReference type="InterPro" id="IPR010255">
    <property type="entry name" value="Haem_peroxidase_sf"/>
</dbReference>
<sequence length="634" mass="72454">MGYTFAQASLVACFKFINTFMPWHKLPPLIGALNLLALRDELREKNLVDTYPSEQFQGTAKSDELTDTKFICARNSDGLYNDLEKPKMGCRGMRFGRNVPRKYTEKPSDYDLMHPDPRLISQKLLQRTEFKGAYIVNLLAAAWIQFQVHDWAQHTNSKTEFHEIKLESDDPWPNHPMRVAKTVQDEVLDDQDRKYPAYANENTHWWDASQIYGSTEAETRLLRSKHEDGTMDVDRFQGEQFLPRGADNIPLTGFNNNWWIGLELLHTLFALEHNAICSMLKTKNPGWTGDELFDVARLINCALMAKIHTIEWTPAILPHPTLGIGMNANWSGLLGPKWQELLSFFGQSEALTGIPESGTDQGKAPYSLTEEFVSVYRLHSLLPDDVAFLHLKTGAHTQTVPIENVSFEQSRSQFDTQDKSKEIGFTDAFYSFGINYPGAIRIHNMPKFLRDLKKPDGEQLDMGAVDVLRDRERGVPRYCQFRRLFHMSAPKSFEALTGGDKKLAVELSRIYEGDIEKVDLLIGCLCEPLPKGFGFSDTQFRVFILMASRRLKSDRFIASDFKEEIYTREGIEWVQSNTMRDVLIRHFPDLRGPLRDVKNAFAPWGKVGKSGEHYGKEVSTRDELEKAGLLSLLK</sequence>
<evidence type="ECO:0000256" key="11">
    <source>
        <dbReference type="ARBA" id="ARBA00023004"/>
    </source>
</evidence>
<dbReference type="AlphaFoldDB" id="A0A139GZY4"/>
<keyword evidence="16" id="KW-1185">Reference proteome</keyword>
<dbReference type="Pfam" id="PF03098">
    <property type="entry name" value="An_peroxidase"/>
    <property type="match status" value="1"/>
</dbReference>
<evidence type="ECO:0008006" key="17">
    <source>
        <dbReference type="Google" id="ProtNLM"/>
    </source>
</evidence>
<keyword evidence="6" id="KW-0925">Oxylipin biosynthesis</keyword>
<evidence type="ECO:0000256" key="9">
    <source>
        <dbReference type="ARBA" id="ARBA00022964"/>
    </source>
</evidence>
<dbReference type="EMBL" id="LFZN01000201">
    <property type="protein sequence ID" value="KXS95767.1"/>
    <property type="molecule type" value="Genomic_DNA"/>
</dbReference>
<dbReference type="PROSITE" id="PS50292">
    <property type="entry name" value="PEROXIDASE_3"/>
    <property type="match status" value="1"/>
</dbReference>
<organism evidence="15 16">
    <name type="scientific">Pseudocercospora eumusae</name>
    <dbReference type="NCBI Taxonomy" id="321146"/>
    <lineage>
        <taxon>Eukaryota</taxon>
        <taxon>Fungi</taxon>
        <taxon>Dikarya</taxon>
        <taxon>Ascomycota</taxon>
        <taxon>Pezizomycotina</taxon>
        <taxon>Dothideomycetes</taxon>
        <taxon>Dothideomycetidae</taxon>
        <taxon>Mycosphaerellales</taxon>
        <taxon>Mycosphaerellaceae</taxon>
        <taxon>Pseudocercospora</taxon>
    </lineage>
</organism>
<dbReference type="InterPro" id="IPR050783">
    <property type="entry name" value="Oxylipin_biosynth_metab"/>
</dbReference>
<evidence type="ECO:0000256" key="12">
    <source>
        <dbReference type="ARBA" id="ARBA00023098"/>
    </source>
</evidence>
<evidence type="ECO:0000256" key="10">
    <source>
        <dbReference type="ARBA" id="ARBA00023002"/>
    </source>
</evidence>
<keyword evidence="13" id="KW-0275">Fatty acid biosynthesis</keyword>
<keyword evidence="4 14" id="KW-0349">Heme</keyword>
<dbReference type="GO" id="GO:0031408">
    <property type="term" value="P:oxylipin biosynthetic process"/>
    <property type="evidence" value="ECO:0007669"/>
    <property type="project" value="UniProtKB-KW"/>
</dbReference>
<dbReference type="STRING" id="321146.A0A139GZY4"/>
<evidence type="ECO:0000313" key="16">
    <source>
        <dbReference type="Proteomes" id="UP000070133"/>
    </source>
</evidence>
<keyword evidence="8" id="KW-0276">Fatty acid metabolism</keyword>